<dbReference type="RefSeq" id="WP_382187193.1">
    <property type="nucleotide sequence ID" value="NZ_JBHSZI010000003.1"/>
</dbReference>
<comment type="caution">
    <text evidence="3">The sequence shown here is derived from an EMBL/GenBank/DDBJ whole genome shotgun (WGS) entry which is preliminary data.</text>
</comment>
<dbReference type="EMBL" id="JBHSZI010000003">
    <property type="protein sequence ID" value="MFC7059835.1"/>
    <property type="molecule type" value="Genomic_DNA"/>
</dbReference>
<evidence type="ECO:0000313" key="2">
    <source>
        <dbReference type="EMBL" id="MFC7059835.1"/>
    </source>
</evidence>
<feature type="region of interest" description="Disordered" evidence="1">
    <location>
        <begin position="162"/>
        <end position="220"/>
    </location>
</feature>
<feature type="compositionally biased region" description="Basic and acidic residues" evidence="1">
    <location>
        <begin position="162"/>
        <end position="188"/>
    </location>
</feature>
<accession>A0ABD5W445</accession>
<dbReference type="AlphaFoldDB" id="A0ABD5W445"/>
<name>A0ABD5W445_9EURY</name>
<keyword evidence="4" id="KW-1185">Reference proteome</keyword>
<gene>
    <name evidence="2" type="ORF">ACFQQG_18580</name>
    <name evidence="3" type="ORF">ACFQQG_18720</name>
</gene>
<feature type="region of interest" description="Disordered" evidence="1">
    <location>
        <begin position="251"/>
        <end position="273"/>
    </location>
</feature>
<sequence>MASPLSFDEQKIDQLSEQILVALYEAGDWLKTRELARRTGVDMDSRNRISYRRREHLSPAGLVVTRQSPDYTGDAPEPPVEYRLTEDGRHWVKWNRDDLATPANNQEVLDRLDELEEQVETLQGTVDEKFGEVGQLEQKKRYLEGVVEDEREKLADEIEEMQEKHENKVEKAEKHRYQAKRSAEKAEEALEEQNPWAEIGAKMKGMAEDSEESVKRELRHNDLSNLRDEINELEQTVEDIQAEHEAMEELIKKSQSETDDDSGGLLTRLMGDW</sequence>
<dbReference type="EMBL" id="JBHSZI010000003">
    <property type="protein sequence ID" value="MFC7059862.1"/>
    <property type="molecule type" value="Genomic_DNA"/>
</dbReference>
<evidence type="ECO:0000313" key="4">
    <source>
        <dbReference type="Proteomes" id="UP001596445"/>
    </source>
</evidence>
<proteinExistence type="predicted"/>
<reference evidence="3" key="1">
    <citation type="journal article" date="2014" name="Int. J. Syst. Evol. Microbiol.">
        <title>Complete genome sequence of Corynebacterium casei LMG S-19264T (=DSM 44701T), isolated from a smear-ripened cheese.</title>
        <authorList>
            <consortium name="US DOE Joint Genome Institute (JGI-PGF)"/>
            <person name="Walter F."/>
            <person name="Albersmeier A."/>
            <person name="Kalinowski J."/>
            <person name="Ruckert C."/>
        </authorList>
    </citation>
    <scope>NUCLEOTIDE SEQUENCE [LARGE SCALE GENOMIC DNA]</scope>
    <source>
        <strain evidence="3">CGMCC 1.12553</strain>
    </source>
</reference>
<evidence type="ECO:0000313" key="3">
    <source>
        <dbReference type="EMBL" id="MFC7059862.1"/>
    </source>
</evidence>
<reference evidence="4" key="2">
    <citation type="journal article" date="2019" name="Int. J. Syst. Evol. Microbiol.">
        <title>The Global Catalogue of Microorganisms (GCM) 10K type strain sequencing project: providing services to taxonomists for standard genome sequencing and annotation.</title>
        <authorList>
            <consortium name="The Broad Institute Genomics Platform"/>
            <consortium name="The Broad Institute Genome Sequencing Center for Infectious Disease"/>
            <person name="Wu L."/>
            <person name="Ma J."/>
        </authorList>
    </citation>
    <scope>NUCLEOTIDE SEQUENCE [LARGE SCALE GENOMIC DNA]</scope>
    <source>
        <strain evidence="4">JCM 30072</strain>
    </source>
</reference>
<reference evidence="3" key="3">
    <citation type="submission" date="2024-09" db="EMBL/GenBank/DDBJ databases">
        <authorList>
            <person name="Sun Q."/>
        </authorList>
    </citation>
    <scope>NUCLEOTIDE SEQUENCE</scope>
    <source>
        <strain evidence="3">CGMCC 1.12553</strain>
    </source>
</reference>
<evidence type="ECO:0000256" key="1">
    <source>
        <dbReference type="SAM" id="MobiDB-lite"/>
    </source>
</evidence>
<dbReference type="Proteomes" id="UP001596445">
    <property type="component" value="Unassembled WGS sequence"/>
</dbReference>
<protein>
    <submittedName>
        <fullName evidence="3">Uncharacterized protein</fullName>
    </submittedName>
</protein>
<organism evidence="3 4">
    <name type="scientific">Halovenus salina</name>
    <dbReference type="NCBI Taxonomy" id="1510225"/>
    <lineage>
        <taxon>Archaea</taxon>
        <taxon>Methanobacteriati</taxon>
        <taxon>Methanobacteriota</taxon>
        <taxon>Stenosarchaea group</taxon>
        <taxon>Halobacteria</taxon>
        <taxon>Halobacteriales</taxon>
        <taxon>Haloarculaceae</taxon>
        <taxon>Halovenus</taxon>
    </lineage>
</organism>